<dbReference type="SMART" id="SM01325">
    <property type="entry name" value="DUF3160"/>
    <property type="match status" value="1"/>
</dbReference>
<feature type="signal peptide" evidence="1">
    <location>
        <begin position="1"/>
        <end position="23"/>
    </location>
</feature>
<sequence length="798" mass="91630">MRRSILHLAIVAIAGLSFASAQAQDGSDAPILRDNRVDTAILSRPIDPKMDLSRLPLYLLRIYRQIPAAQQGYWIMQQDLNALFSQTDWYENRADEAASHEDGEPFRAVLKPDEQAFVDRVQARERELLKQNFTVPKGYRVNLRNLANPYQFEALPAGMQEALARNGFVIVPQNDIQLFHVYENNDYHNFPSFVTTDLHLQLFHMYFDFVLRQLEQEKLIPMLSTFAGSMYNHMKRQAETAPDAATRAAAEYNQTYYAVGCALLTGRPLQPVPAAYRAMAELEMKHVAAARDELSEFFGYTEVKYPYSLYRPRGHYTRNKSLERYFRAMMWFQTAPACLDNDRQFRAVVMQAAVLSDHPEDMKRYDDLMEPIAFLVGEPDNVAVRQVADLLRRGRYVLKALMTDDATLEKFRREVKVIAEAQNRIRPDERFELSCRDKINLMPQRYLADSEVMLGMVDNDSPTTRRGCPRGLDVFAAFGNETAERILLDELKEATRWDQFTARLARAKERMVGLDRSRTVYNRWMEALLEMSRADTRHPYFMQTPLWAKKNLNTSLASWAELRHDVILYGEQPVVAECGAGGLPDPYTVGYVEPNTRYWRRAIELIDLTASVLRKHGLTSERIEAVSQSLREQTEFLLRVSEKELSGQALTEEEYNQIETVGSNVEWITLEFLREGDEPLSGWDDVHGADKSVAVVADVFTANGGNNPEKCVLYEATGYVDHLYVVVEIEGYLYLTRGAVFSYHEFSRAVSDPRMTDEEWQKTLEKKPRHGVPDWMRELILPGAIPVDNEKVFYSGGC</sequence>
<gene>
    <name evidence="2" type="ORF">N425_09235</name>
</gene>
<evidence type="ECO:0000313" key="2">
    <source>
        <dbReference type="EMBL" id="ETK01573.1"/>
    </source>
</evidence>
<evidence type="ECO:0000256" key="1">
    <source>
        <dbReference type="SAM" id="SignalP"/>
    </source>
</evidence>
<accession>W2C3D0</accession>
<dbReference type="EMBL" id="AYUF01000474">
    <property type="protein sequence ID" value="ETK01573.1"/>
    <property type="molecule type" value="Genomic_DNA"/>
</dbReference>
<evidence type="ECO:0000313" key="3">
    <source>
        <dbReference type="Proteomes" id="UP000018837"/>
    </source>
</evidence>
<name>W2C3D0_9BACT</name>
<proteinExistence type="predicted"/>
<keyword evidence="1" id="KW-0732">Signal</keyword>
<dbReference type="Gene3D" id="1.20.58.1690">
    <property type="match status" value="1"/>
</dbReference>
<feature type="chain" id="PRO_5004813372" evidence="1">
    <location>
        <begin position="24"/>
        <end position="798"/>
    </location>
</feature>
<dbReference type="Proteomes" id="UP000018837">
    <property type="component" value="Unassembled WGS sequence"/>
</dbReference>
<reference evidence="2 3" key="1">
    <citation type="submission" date="2013-11" db="EMBL/GenBank/DDBJ databases">
        <title>Single cell genomics of uncultured Tannerella BU063 (oral taxon 286).</title>
        <authorList>
            <person name="Beall C.J."/>
            <person name="Campbell A.G."/>
            <person name="Griffen A.L."/>
            <person name="Podar M."/>
            <person name="Leys E.J."/>
        </authorList>
    </citation>
    <scope>NUCLEOTIDE SEQUENCE [LARGE SCALE GENOMIC DNA]</scope>
    <source>
        <strain evidence="2">Cell 2</strain>
    </source>
</reference>
<dbReference type="AlphaFoldDB" id="W2C3D0"/>
<dbReference type="Pfam" id="PF11369">
    <property type="entry name" value="DUF3160"/>
    <property type="match status" value="1"/>
</dbReference>
<comment type="caution">
    <text evidence="2">The sequence shown here is derived from an EMBL/GenBank/DDBJ whole genome shotgun (WGS) entry which is preliminary data.</text>
</comment>
<dbReference type="InterPro" id="IPR038434">
    <property type="entry name" value="YARHG_sf"/>
</dbReference>
<protein>
    <submittedName>
        <fullName evidence="2">Uncharacterized protein</fullName>
    </submittedName>
</protein>
<organism evidence="2 3">
    <name type="scientific">Tannerella sp. oral taxon BU063 isolate Cell 2</name>
    <dbReference type="NCBI Taxonomy" id="1411148"/>
    <lineage>
        <taxon>Bacteria</taxon>
        <taxon>Pseudomonadati</taxon>
        <taxon>Bacteroidota</taxon>
        <taxon>Bacteroidia</taxon>
        <taxon>Bacteroidales</taxon>
        <taxon>Tannerellaceae</taxon>
        <taxon>Tannerella</taxon>
    </lineage>
</organism>
<dbReference type="InterPro" id="IPR022601">
    <property type="entry name" value="DUF3160"/>
</dbReference>
<dbReference type="PATRIC" id="fig|1411148.3.peg.1463"/>